<protein>
    <submittedName>
        <fullName evidence="1">Uncharacterized protein</fullName>
    </submittedName>
</protein>
<evidence type="ECO:0000313" key="1">
    <source>
        <dbReference type="EMBL" id="GFS72949.1"/>
    </source>
</evidence>
<comment type="caution">
    <text evidence="1">The sequence shown here is derived from an EMBL/GenBank/DDBJ whole genome shotgun (WGS) entry which is preliminary data.</text>
</comment>
<dbReference type="EMBL" id="BMAW01049878">
    <property type="protein sequence ID" value="GFS72949.1"/>
    <property type="molecule type" value="Genomic_DNA"/>
</dbReference>
<evidence type="ECO:0000313" key="2">
    <source>
        <dbReference type="Proteomes" id="UP000887013"/>
    </source>
</evidence>
<dbReference type="AlphaFoldDB" id="A0A8X6MQX3"/>
<gene>
    <name evidence="1" type="primary">AVEN_248670_1</name>
    <name evidence="1" type="ORF">NPIL_530301</name>
</gene>
<reference evidence="1" key="1">
    <citation type="submission" date="2020-08" db="EMBL/GenBank/DDBJ databases">
        <title>Multicomponent nature underlies the extraordinary mechanical properties of spider dragline silk.</title>
        <authorList>
            <person name="Kono N."/>
            <person name="Nakamura H."/>
            <person name="Mori M."/>
            <person name="Yoshida Y."/>
            <person name="Ohtoshi R."/>
            <person name="Malay A.D."/>
            <person name="Moran D.A.P."/>
            <person name="Tomita M."/>
            <person name="Numata K."/>
            <person name="Arakawa K."/>
        </authorList>
    </citation>
    <scope>NUCLEOTIDE SEQUENCE</scope>
</reference>
<dbReference type="OrthoDB" id="6435208at2759"/>
<accession>A0A8X6MQX3</accession>
<sequence length="105" mass="11793">MVANRVAGVRPTTGRVRRVPPSHWSKARCYRVYALVDAGEGWTFYDNFLPWNLTFCPGGGQPEQVCTSSTSKVAAARRFVQSQFIPGCPKQSVENSFYWLLCEMA</sequence>
<name>A0A8X6MQX3_NEPPI</name>
<dbReference type="Proteomes" id="UP000887013">
    <property type="component" value="Unassembled WGS sequence"/>
</dbReference>
<organism evidence="1 2">
    <name type="scientific">Nephila pilipes</name>
    <name type="common">Giant wood spider</name>
    <name type="synonym">Nephila maculata</name>
    <dbReference type="NCBI Taxonomy" id="299642"/>
    <lineage>
        <taxon>Eukaryota</taxon>
        <taxon>Metazoa</taxon>
        <taxon>Ecdysozoa</taxon>
        <taxon>Arthropoda</taxon>
        <taxon>Chelicerata</taxon>
        <taxon>Arachnida</taxon>
        <taxon>Araneae</taxon>
        <taxon>Araneomorphae</taxon>
        <taxon>Entelegynae</taxon>
        <taxon>Araneoidea</taxon>
        <taxon>Nephilidae</taxon>
        <taxon>Nephila</taxon>
    </lineage>
</organism>
<proteinExistence type="predicted"/>
<keyword evidence="2" id="KW-1185">Reference proteome</keyword>